<evidence type="ECO:0000313" key="6">
    <source>
        <dbReference type="Proteomes" id="UP001209553"/>
    </source>
</evidence>
<dbReference type="PANTHER" id="PTHR33204:SF33">
    <property type="entry name" value="TRANSCRIPTIONAL REGULATOR, MARR FAMILY"/>
    <property type="match status" value="1"/>
</dbReference>
<gene>
    <name evidence="5" type="ORF">N9R04_07300</name>
</gene>
<evidence type="ECO:0000259" key="4">
    <source>
        <dbReference type="PROSITE" id="PS51118"/>
    </source>
</evidence>
<evidence type="ECO:0000256" key="3">
    <source>
        <dbReference type="ARBA" id="ARBA00023163"/>
    </source>
</evidence>
<dbReference type="Pfam" id="PF01638">
    <property type="entry name" value="HxlR"/>
    <property type="match status" value="1"/>
</dbReference>
<dbReference type="Proteomes" id="UP001209553">
    <property type="component" value="Unassembled WGS sequence"/>
</dbReference>
<dbReference type="Gene3D" id="1.10.10.10">
    <property type="entry name" value="Winged helix-like DNA-binding domain superfamily/Winged helix DNA-binding domain"/>
    <property type="match status" value="1"/>
</dbReference>
<dbReference type="InterPro" id="IPR002577">
    <property type="entry name" value="HTH_HxlR"/>
</dbReference>
<comment type="caution">
    <text evidence="5">The sequence shown here is derived from an EMBL/GenBank/DDBJ whole genome shotgun (WGS) entry which is preliminary data.</text>
</comment>
<evidence type="ECO:0000256" key="1">
    <source>
        <dbReference type="ARBA" id="ARBA00023015"/>
    </source>
</evidence>
<keyword evidence="3" id="KW-0804">Transcription</keyword>
<accession>A0ABT2QRB3</accession>
<proteinExistence type="predicted"/>
<dbReference type="SUPFAM" id="SSF46785">
    <property type="entry name" value="Winged helix' DNA-binding domain"/>
    <property type="match status" value="1"/>
</dbReference>
<organism evidence="5 6">
    <name type="scientific">Staphylococcus marylandisciuri</name>
    <dbReference type="NCBI Taxonomy" id="2981529"/>
    <lineage>
        <taxon>Bacteria</taxon>
        <taxon>Bacillati</taxon>
        <taxon>Bacillota</taxon>
        <taxon>Bacilli</taxon>
        <taxon>Bacillales</taxon>
        <taxon>Staphylococcaceae</taxon>
        <taxon>Staphylococcus</taxon>
    </lineage>
</organism>
<feature type="domain" description="HTH hxlR-type" evidence="4">
    <location>
        <begin position="27"/>
        <end position="124"/>
    </location>
</feature>
<dbReference type="PROSITE" id="PS51118">
    <property type="entry name" value="HTH_HXLR"/>
    <property type="match status" value="1"/>
</dbReference>
<dbReference type="RefSeq" id="WP_262856138.1">
    <property type="nucleotide sequence ID" value="NZ_JAOPKZ010000011.1"/>
</dbReference>
<keyword evidence="1" id="KW-0805">Transcription regulation</keyword>
<sequence>MNSWGKKHTLSTRHKIITAEDNPGYTCQALTTINLIVGKWKTIIILELLDNDRRFNEFLKNIPFINRQMLTNQLHELSEEGIIDRKVFNQVPPKVVYSLTEYGRSLEPVLLELAEWNDKFGKSK</sequence>
<evidence type="ECO:0000256" key="2">
    <source>
        <dbReference type="ARBA" id="ARBA00023125"/>
    </source>
</evidence>
<keyword evidence="6" id="KW-1185">Reference proteome</keyword>
<evidence type="ECO:0000313" key="5">
    <source>
        <dbReference type="EMBL" id="MCU5746521.1"/>
    </source>
</evidence>
<dbReference type="InterPro" id="IPR036390">
    <property type="entry name" value="WH_DNA-bd_sf"/>
</dbReference>
<keyword evidence="2" id="KW-0238">DNA-binding</keyword>
<protein>
    <submittedName>
        <fullName evidence="5">Winged helix-turn-helix transcriptional regulator</fullName>
    </submittedName>
</protein>
<reference evidence="5 6" key="1">
    <citation type="journal article" date="2023" name="Int. J. Syst. Evol. Microbiol.">
        <title>Streptococcus sciuri sp. nov., Staphylococcus marylandisciuri sp. nov. and Staphylococcus americanisciuri sp. nov., isolated from faeces of eastern grey squirrel (Sciurus carolinensis).</title>
        <authorList>
            <person name="Volokhov D.V."/>
            <person name="Zagorodnyaya T.A."/>
            <person name="Furtak V.A."/>
            <person name="Nattanmai G."/>
            <person name="Randall L."/>
            <person name="Jose S."/>
            <person name="Gao Y."/>
            <person name="Eisenberg T."/>
            <person name="Delmonte P."/>
            <person name="Blom J."/>
            <person name="Mitchell K.K."/>
        </authorList>
    </citation>
    <scope>NUCLEOTIDE SEQUENCE [LARGE SCALE GENOMIC DNA]</scope>
    <source>
        <strain evidence="5 6">SQ8-PEA</strain>
    </source>
</reference>
<name>A0ABT2QRB3_9STAP</name>
<dbReference type="EMBL" id="JAOPKZ010000011">
    <property type="protein sequence ID" value="MCU5746521.1"/>
    <property type="molecule type" value="Genomic_DNA"/>
</dbReference>
<dbReference type="InterPro" id="IPR036388">
    <property type="entry name" value="WH-like_DNA-bd_sf"/>
</dbReference>
<dbReference type="PANTHER" id="PTHR33204">
    <property type="entry name" value="TRANSCRIPTIONAL REGULATOR, MARR FAMILY"/>
    <property type="match status" value="1"/>
</dbReference>